<dbReference type="FunFam" id="3.40.50.300:FF:000489">
    <property type="entry name" value="Primosome assembly protein PriA"/>
    <property type="match status" value="1"/>
</dbReference>
<dbReference type="HAMAP" id="MF_00983">
    <property type="entry name" value="PriA"/>
    <property type="match status" value="1"/>
</dbReference>
<dbReference type="Pfam" id="PF21213">
    <property type="entry name" value="WHD_PriA"/>
    <property type="match status" value="1"/>
</dbReference>
<dbReference type="InterPro" id="IPR014001">
    <property type="entry name" value="Helicase_ATP-bd"/>
</dbReference>
<evidence type="ECO:0000256" key="11">
    <source>
        <dbReference type="ARBA" id="ARBA00048988"/>
    </source>
</evidence>
<dbReference type="InterPro" id="IPR040498">
    <property type="entry name" value="PriA_CRR"/>
</dbReference>
<dbReference type="SUPFAM" id="SSF52540">
    <property type="entry name" value="P-loop containing nucleoside triphosphate hydrolases"/>
    <property type="match status" value="1"/>
</dbReference>
<dbReference type="GO" id="GO:0016887">
    <property type="term" value="F:ATP hydrolysis activity"/>
    <property type="evidence" value="ECO:0007669"/>
    <property type="project" value="RHEA"/>
</dbReference>
<dbReference type="RefSeq" id="WP_148063942.1">
    <property type="nucleotide sequence ID" value="NZ_VRYZ01000003.1"/>
</dbReference>
<keyword evidence="2 12" id="KW-0235">DNA replication</keyword>
<dbReference type="GO" id="GO:0043138">
    <property type="term" value="F:3'-5' DNA helicase activity"/>
    <property type="evidence" value="ECO:0007669"/>
    <property type="project" value="UniProtKB-EC"/>
</dbReference>
<feature type="binding site" evidence="12">
    <location>
        <position position="437"/>
    </location>
    <ligand>
        <name>Zn(2+)</name>
        <dbReference type="ChEBI" id="CHEBI:29105"/>
        <label>1</label>
    </ligand>
</feature>
<dbReference type="PANTHER" id="PTHR30580:SF0">
    <property type="entry name" value="PRIMOSOMAL PROTEIN N"/>
    <property type="match status" value="1"/>
</dbReference>
<dbReference type="PROSITE" id="PS51192">
    <property type="entry name" value="HELICASE_ATP_BIND_1"/>
    <property type="match status" value="1"/>
</dbReference>
<dbReference type="GO" id="GO:0005524">
    <property type="term" value="F:ATP binding"/>
    <property type="evidence" value="ECO:0007669"/>
    <property type="project" value="UniProtKB-UniRule"/>
</dbReference>
<dbReference type="GO" id="GO:1990077">
    <property type="term" value="C:primosome complex"/>
    <property type="evidence" value="ECO:0007669"/>
    <property type="project" value="UniProtKB-UniRule"/>
</dbReference>
<evidence type="ECO:0000256" key="4">
    <source>
        <dbReference type="ARBA" id="ARBA00022741"/>
    </source>
</evidence>
<comment type="subunit">
    <text evidence="12">Component of the replication restart primosome.</text>
</comment>
<dbReference type="SMART" id="SM00490">
    <property type="entry name" value="HELICc"/>
    <property type="match status" value="1"/>
</dbReference>
<keyword evidence="9 12" id="KW-0238">DNA-binding</keyword>
<dbReference type="GO" id="GO:0008270">
    <property type="term" value="F:zinc ion binding"/>
    <property type="evidence" value="ECO:0007669"/>
    <property type="project" value="UniProtKB-UniRule"/>
</dbReference>
<dbReference type="GO" id="GO:0006302">
    <property type="term" value="P:double-strand break repair"/>
    <property type="evidence" value="ECO:0007669"/>
    <property type="project" value="InterPro"/>
</dbReference>
<gene>
    <name evidence="12" type="primary">priA</name>
    <name evidence="15" type="ORF">FVW59_09160</name>
</gene>
<feature type="binding site" evidence="12">
    <location>
        <position position="464"/>
    </location>
    <ligand>
        <name>Zn(2+)</name>
        <dbReference type="ChEBI" id="CHEBI:29105"/>
        <label>2</label>
    </ligand>
</feature>
<keyword evidence="6 12" id="KW-0347">Helicase</keyword>
<keyword evidence="16" id="KW-1185">Reference proteome</keyword>
<proteinExistence type="inferred from homology"/>
<dbReference type="InterPro" id="IPR001650">
    <property type="entry name" value="Helicase_C-like"/>
</dbReference>
<protein>
    <recommendedName>
        <fullName evidence="12">Replication restart protein PriA</fullName>
    </recommendedName>
    <alternativeName>
        <fullName evidence="12">ATP-dependent DNA helicase PriA</fullName>
        <ecNumber evidence="12">5.6.2.4</ecNumber>
    </alternativeName>
    <alternativeName>
        <fullName evidence="12">DNA 3'-5' helicase PriA</fullName>
    </alternativeName>
</protein>
<feature type="binding site" evidence="12">
    <location>
        <position position="477"/>
    </location>
    <ligand>
        <name>Zn(2+)</name>
        <dbReference type="ChEBI" id="CHEBI:29105"/>
        <label>1</label>
    </ligand>
</feature>
<dbReference type="AlphaFoldDB" id="A0A5C8ZZC2"/>
<feature type="binding site" evidence="12">
    <location>
        <position position="446"/>
    </location>
    <ligand>
        <name>Zn(2+)</name>
        <dbReference type="ChEBI" id="CHEBI:29105"/>
        <label>2</label>
    </ligand>
</feature>
<comment type="catalytic activity">
    <reaction evidence="12">
        <text>Couples ATP hydrolysis with the unwinding of duplex DNA by translocating in the 3'-5' direction.</text>
        <dbReference type="EC" id="5.6.2.4"/>
    </reaction>
</comment>
<keyword evidence="10 12" id="KW-0413">Isomerase</keyword>
<dbReference type="Pfam" id="PF18074">
    <property type="entry name" value="PriA_C"/>
    <property type="match status" value="1"/>
</dbReference>
<feature type="binding site" evidence="12">
    <location>
        <position position="449"/>
    </location>
    <ligand>
        <name>Zn(2+)</name>
        <dbReference type="ChEBI" id="CHEBI:29105"/>
        <label>2</label>
    </ligand>
</feature>
<dbReference type="GO" id="GO:0006270">
    <property type="term" value="P:DNA replication initiation"/>
    <property type="evidence" value="ECO:0007669"/>
    <property type="project" value="TreeGrafter"/>
</dbReference>
<dbReference type="GO" id="GO:0006310">
    <property type="term" value="P:DNA recombination"/>
    <property type="evidence" value="ECO:0007669"/>
    <property type="project" value="InterPro"/>
</dbReference>
<evidence type="ECO:0000313" key="16">
    <source>
        <dbReference type="Proteomes" id="UP000321933"/>
    </source>
</evidence>
<evidence type="ECO:0000259" key="13">
    <source>
        <dbReference type="PROSITE" id="PS51192"/>
    </source>
</evidence>
<comment type="function">
    <text evidence="12">Initiates the restart of stalled replication forks, which reloads the replicative helicase on sites other than the origin of replication. Recognizes and binds to abandoned replication forks and remodels them to uncover a helicase loading site. Promotes assembly of the primosome at these replication forks.</text>
</comment>
<keyword evidence="1 12" id="KW-0639">Primosome</keyword>
<feature type="domain" description="Helicase C-terminal" evidence="14">
    <location>
        <begin position="456"/>
        <end position="630"/>
    </location>
</feature>
<dbReference type="NCBIfam" id="NF004067">
    <property type="entry name" value="PRK05580.1-4"/>
    <property type="match status" value="1"/>
</dbReference>
<dbReference type="EMBL" id="VRYZ01000003">
    <property type="protein sequence ID" value="TXS92571.1"/>
    <property type="molecule type" value="Genomic_DNA"/>
</dbReference>
<dbReference type="Gene3D" id="3.40.50.300">
    <property type="entry name" value="P-loop containing nucleotide triphosphate hydrolases"/>
    <property type="match status" value="2"/>
</dbReference>
<evidence type="ECO:0000256" key="1">
    <source>
        <dbReference type="ARBA" id="ARBA00022515"/>
    </source>
</evidence>
<evidence type="ECO:0000256" key="8">
    <source>
        <dbReference type="ARBA" id="ARBA00022840"/>
    </source>
</evidence>
<name>A0A5C8ZZC2_9GAMM</name>
<comment type="catalytic activity">
    <reaction evidence="11 12">
        <text>ATP + H2O = ADP + phosphate + H(+)</text>
        <dbReference type="Rhea" id="RHEA:13065"/>
        <dbReference type="ChEBI" id="CHEBI:15377"/>
        <dbReference type="ChEBI" id="CHEBI:15378"/>
        <dbReference type="ChEBI" id="CHEBI:30616"/>
        <dbReference type="ChEBI" id="CHEBI:43474"/>
        <dbReference type="ChEBI" id="CHEBI:456216"/>
        <dbReference type="EC" id="5.6.2.4"/>
    </reaction>
</comment>
<dbReference type="Pfam" id="PF17764">
    <property type="entry name" value="PriA_3primeBD"/>
    <property type="match status" value="1"/>
</dbReference>
<dbReference type="Gene3D" id="3.40.1440.60">
    <property type="entry name" value="PriA, 3(prime) DNA-binding domain"/>
    <property type="match status" value="1"/>
</dbReference>
<accession>A0A5C8ZZC2</accession>
<reference evidence="15 16" key="1">
    <citation type="submission" date="2019-08" db="EMBL/GenBank/DDBJ databases">
        <title>Parahaliea maris sp. nov., isolated from the surface seawater.</title>
        <authorList>
            <person name="Liu Y."/>
        </authorList>
    </citation>
    <scope>NUCLEOTIDE SEQUENCE [LARGE SCALE GENOMIC DNA]</scope>
    <source>
        <strain evidence="15 16">S2-26</strain>
    </source>
</reference>
<evidence type="ECO:0000256" key="5">
    <source>
        <dbReference type="ARBA" id="ARBA00022801"/>
    </source>
</evidence>
<evidence type="ECO:0000256" key="2">
    <source>
        <dbReference type="ARBA" id="ARBA00022705"/>
    </source>
</evidence>
<dbReference type="CDD" id="cd18804">
    <property type="entry name" value="SF2_C_priA"/>
    <property type="match status" value="1"/>
</dbReference>
<feature type="binding site" evidence="12">
    <location>
        <position position="440"/>
    </location>
    <ligand>
        <name>Zn(2+)</name>
        <dbReference type="ChEBI" id="CHEBI:29105"/>
        <label>1</label>
    </ligand>
</feature>
<keyword evidence="7 12" id="KW-0862">Zinc</keyword>
<dbReference type="InterPro" id="IPR011545">
    <property type="entry name" value="DEAD/DEAH_box_helicase_dom"/>
</dbReference>
<dbReference type="GO" id="GO:0003677">
    <property type="term" value="F:DNA binding"/>
    <property type="evidence" value="ECO:0007669"/>
    <property type="project" value="UniProtKB-UniRule"/>
</dbReference>
<dbReference type="InterPro" id="IPR005259">
    <property type="entry name" value="PriA"/>
</dbReference>
<dbReference type="Pfam" id="PF18319">
    <property type="entry name" value="Zn_ribbon_PriA"/>
    <property type="match status" value="1"/>
</dbReference>
<dbReference type="EC" id="5.6.2.4" evidence="12"/>
<evidence type="ECO:0000256" key="9">
    <source>
        <dbReference type="ARBA" id="ARBA00023125"/>
    </source>
</evidence>
<dbReference type="Pfam" id="PF00271">
    <property type="entry name" value="Helicase_C"/>
    <property type="match status" value="1"/>
</dbReference>
<comment type="similarity">
    <text evidence="12">Belongs to the helicase family. PriA subfamily.</text>
</comment>
<evidence type="ECO:0000256" key="12">
    <source>
        <dbReference type="HAMAP-Rule" id="MF_00983"/>
    </source>
</evidence>
<dbReference type="NCBIfam" id="TIGR00595">
    <property type="entry name" value="priA"/>
    <property type="match status" value="1"/>
</dbReference>
<dbReference type="SMART" id="SM00487">
    <property type="entry name" value="DEXDc"/>
    <property type="match status" value="1"/>
</dbReference>
<dbReference type="OrthoDB" id="9759544at2"/>
<dbReference type="PANTHER" id="PTHR30580">
    <property type="entry name" value="PRIMOSOMAL PROTEIN N"/>
    <property type="match status" value="1"/>
</dbReference>
<comment type="cofactor">
    <cofactor evidence="12">
        <name>Zn(2+)</name>
        <dbReference type="ChEBI" id="CHEBI:29105"/>
    </cofactor>
    <text evidence="12">Binds 2 zinc ions per subunit.</text>
</comment>
<comment type="caution">
    <text evidence="15">The sequence shown here is derived from an EMBL/GenBank/DDBJ whole genome shotgun (WGS) entry which is preliminary data.</text>
</comment>
<evidence type="ECO:0000313" key="15">
    <source>
        <dbReference type="EMBL" id="TXS92571.1"/>
    </source>
</evidence>
<dbReference type="Pfam" id="PF00270">
    <property type="entry name" value="DEAD"/>
    <property type="match status" value="1"/>
</dbReference>
<evidence type="ECO:0000256" key="7">
    <source>
        <dbReference type="ARBA" id="ARBA00022833"/>
    </source>
</evidence>
<evidence type="ECO:0000256" key="6">
    <source>
        <dbReference type="ARBA" id="ARBA00022806"/>
    </source>
</evidence>
<feature type="binding site" evidence="12">
    <location>
        <position position="480"/>
    </location>
    <ligand>
        <name>Zn(2+)</name>
        <dbReference type="ChEBI" id="CHEBI:29105"/>
        <label>1</label>
    </ligand>
</feature>
<dbReference type="InterPro" id="IPR041236">
    <property type="entry name" value="PriA_C"/>
</dbReference>
<keyword evidence="4 12" id="KW-0547">Nucleotide-binding</keyword>
<evidence type="ECO:0000256" key="3">
    <source>
        <dbReference type="ARBA" id="ARBA00022723"/>
    </source>
</evidence>
<dbReference type="GO" id="GO:0006269">
    <property type="term" value="P:DNA replication, synthesis of primer"/>
    <property type="evidence" value="ECO:0007669"/>
    <property type="project" value="UniProtKB-KW"/>
</dbReference>
<dbReference type="InterPro" id="IPR041222">
    <property type="entry name" value="PriA_3primeBD"/>
</dbReference>
<feature type="domain" description="Helicase ATP-binding" evidence="13">
    <location>
        <begin position="212"/>
        <end position="378"/>
    </location>
</feature>
<evidence type="ECO:0000256" key="10">
    <source>
        <dbReference type="ARBA" id="ARBA00023235"/>
    </source>
</evidence>
<dbReference type="InterPro" id="IPR027417">
    <property type="entry name" value="P-loop_NTPase"/>
</dbReference>
<keyword evidence="3 12" id="KW-0479">Metal-binding</keyword>
<dbReference type="PROSITE" id="PS51194">
    <property type="entry name" value="HELICASE_CTER"/>
    <property type="match status" value="1"/>
</dbReference>
<keyword evidence="5 12" id="KW-0378">Hydrolase</keyword>
<evidence type="ECO:0000259" key="14">
    <source>
        <dbReference type="PROSITE" id="PS51194"/>
    </source>
</evidence>
<dbReference type="InterPro" id="IPR042115">
    <property type="entry name" value="PriA_3primeBD_sf"/>
</dbReference>
<dbReference type="FunFam" id="3.40.1440.60:FF:000001">
    <property type="entry name" value="Primosomal protein N"/>
    <property type="match status" value="1"/>
</dbReference>
<sequence>MTVLQLALPTPLRRLFDYLPPADISGAQLQQLQPGQRLRVPFGRRELVGVLLAVRDGSALPESQLKPATALLDDNPVLAGDILQLCNWAADYYQHPAGEVFTAALPRQLRLGKPRETGSTKAWRLSRRGMGLPEGALPRSPKQAQALAALQATAAVSAEEFKQAGISSAVLRALEEKGLAERCRIAPPLREARTNPGLALNDDQQAALDSIASSAGRFGCHLLEGVTGSGKTEVYLQLIAGCLQRGQQALVLVPEIGLGPQTLARFQARFDADIVVLHSGLAEGARYRDWEAAAAGRAHIVIGTRSAIFAPLANPGLIVVDEEHDASYKQQDGFRYSARDLAVKRAQLADCPVVLGSATPSLESLHNALDGRYQHHHLPRRAGSAQLPTLQALDVRHLPLQASLSEPLTQRIEATLKQGQQTLLFLNRRGFAPSLQCHDCGWVADCNACDARLTVHLRQRRLRCHHCEASRPLPPTCPECHSRQLLTSGVGTEQAEAYLRERFAHWPVYRVDSDSMRGRDAMQALSDEVNRGQPCILLGTQMLTKGHHFPGVTLVAVLDADGLLFSADFRGEERMAQLLTQVAGRAGRADQPGTVILQTHHPDHPALQSLLQLSYAEQARQLLQQRRELGLPPCGQMLMLRTDATDAEAGEHFLAALRRAFEQAPQAQCQLIGPLPSPMPRRQGRYRSQLLVLARSRPAARAAAAQLVALAEGLPRSGGLNWSIDVDPSET</sequence>
<feature type="binding site" evidence="12">
    <location>
        <position position="467"/>
    </location>
    <ligand>
        <name>Zn(2+)</name>
        <dbReference type="ChEBI" id="CHEBI:29105"/>
        <label>2</label>
    </ligand>
</feature>
<dbReference type="Proteomes" id="UP000321933">
    <property type="component" value="Unassembled WGS sequence"/>
</dbReference>
<dbReference type="InterPro" id="IPR048949">
    <property type="entry name" value="WHD_PriA"/>
</dbReference>
<dbReference type="CDD" id="cd17929">
    <property type="entry name" value="DEXHc_priA"/>
    <property type="match status" value="1"/>
</dbReference>
<keyword evidence="8 12" id="KW-0067">ATP-binding</keyword>
<organism evidence="15 16">
    <name type="scientific">Parahaliea aestuarii</name>
    <dbReference type="NCBI Taxonomy" id="1852021"/>
    <lineage>
        <taxon>Bacteria</taxon>
        <taxon>Pseudomonadati</taxon>
        <taxon>Pseudomonadota</taxon>
        <taxon>Gammaproteobacteria</taxon>
        <taxon>Cellvibrionales</taxon>
        <taxon>Halieaceae</taxon>
        <taxon>Parahaliea</taxon>
    </lineage>
</organism>